<evidence type="ECO:0000256" key="6">
    <source>
        <dbReference type="ARBA" id="ARBA00012404"/>
    </source>
</evidence>
<evidence type="ECO:0000256" key="4">
    <source>
        <dbReference type="ARBA" id="ARBA00004741"/>
    </source>
</evidence>
<evidence type="ECO:0000259" key="22">
    <source>
        <dbReference type="PROSITE" id="PS51671"/>
    </source>
</evidence>
<feature type="site" description="Essential for prephenate dehydratase activity" evidence="19">
    <location>
        <position position="270"/>
    </location>
</feature>
<dbReference type="PANTHER" id="PTHR21022:SF19">
    <property type="entry name" value="PREPHENATE DEHYDRATASE-RELATED"/>
    <property type="match status" value="1"/>
</dbReference>
<evidence type="ECO:0000256" key="2">
    <source>
        <dbReference type="ARBA" id="ARBA00002364"/>
    </source>
</evidence>
<evidence type="ECO:0000256" key="18">
    <source>
        <dbReference type="ARBA" id="ARBA00047848"/>
    </source>
</evidence>
<feature type="domain" description="ACT" evidence="22">
    <location>
        <begin position="289"/>
        <end position="366"/>
    </location>
</feature>
<comment type="pathway">
    <text evidence="5">Metabolic intermediate biosynthesis; prephenate biosynthesis; prephenate from chorismate: step 1/1.</text>
</comment>
<evidence type="ECO:0000313" key="24">
    <source>
        <dbReference type="Proteomes" id="UP000004982"/>
    </source>
</evidence>
<dbReference type="Pfam" id="PF01842">
    <property type="entry name" value="ACT"/>
    <property type="match status" value="1"/>
</dbReference>
<dbReference type="Gene3D" id="1.20.59.10">
    <property type="entry name" value="Chorismate mutase"/>
    <property type="match status" value="1"/>
</dbReference>
<dbReference type="GO" id="GO:0046417">
    <property type="term" value="P:chorismate metabolic process"/>
    <property type="evidence" value="ECO:0007669"/>
    <property type="project" value="InterPro"/>
</dbReference>
<dbReference type="PROSITE" id="PS00857">
    <property type="entry name" value="PREPHENATE_DEHYDR_1"/>
    <property type="match status" value="1"/>
</dbReference>
<dbReference type="InterPro" id="IPR036263">
    <property type="entry name" value="Chorismate_II_sf"/>
</dbReference>
<evidence type="ECO:0000256" key="1">
    <source>
        <dbReference type="ARBA" id="ARBA00000824"/>
    </source>
</evidence>
<dbReference type="InterPro" id="IPR010957">
    <property type="entry name" value="G/b/e-P-prot_chorismate_mutase"/>
</dbReference>
<dbReference type="Pfam" id="PF01817">
    <property type="entry name" value="CM_2"/>
    <property type="match status" value="1"/>
</dbReference>
<evidence type="ECO:0000256" key="10">
    <source>
        <dbReference type="ARBA" id="ARBA00022605"/>
    </source>
</evidence>
<dbReference type="EMBL" id="AFQE01000037">
    <property type="protein sequence ID" value="EGQ77654.1"/>
    <property type="molecule type" value="Genomic_DNA"/>
</dbReference>
<comment type="caution">
    <text evidence="23">The sequence shown here is derived from an EMBL/GenBank/DDBJ whole genome shotgun (WGS) entry which is preliminary data.</text>
</comment>
<evidence type="ECO:0000259" key="20">
    <source>
        <dbReference type="PROSITE" id="PS51168"/>
    </source>
</evidence>
<dbReference type="FunFam" id="3.40.190.10:FF:000034">
    <property type="entry name" value="Chorismate mutase/prephenate dehydratase"/>
    <property type="match status" value="1"/>
</dbReference>
<keyword evidence="12" id="KW-0584">Phenylalanine biosynthesis</keyword>
<dbReference type="FunFam" id="3.30.70.260:FF:000012">
    <property type="entry name" value="Prephenate dehydratase"/>
    <property type="match status" value="1"/>
</dbReference>
<dbReference type="Pfam" id="PF00800">
    <property type="entry name" value="PDT"/>
    <property type="match status" value="1"/>
</dbReference>
<dbReference type="NCBIfam" id="NF008865">
    <property type="entry name" value="PRK11898.1"/>
    <property type="match status" value="1"/>
</dbReference>
<reference evidence="23 24" key="1">
    <citation type="submission" date="2011-05" db="EMBL/GenBank/DDBJ databases">
        <authorList>
            <person name="Muzny D."/>
            <person name="Qin X."/>
            <person name="Deng J."/>
            <person name="Jiang H."/>
            <person name="Liu Y."/>
            <person name="Qu J."/>
            <person name="Song X.-Z."/>
            <person name="Zhang L."/>
            <person name="Thornton R."/>
            <person name="Coyle M."/>
            <person name="Francisco L."/>
            <person name="Jackson L."/>
            <person name="Javaid M."/>
            <person name="Korchina V."/>
            <person name="Kovar C."/>
            <person name="Mata R."/>
            <person name="Mathew T."/>
            <person name="Ngo R."/>
            <person name="Nguyen L."/>
            <person name="Nguyen N."/>
            <person name="Okwuonu G."/>
            <person name="Ongeri F."/>
            <person name="Pham C."/>
            <person name="Simmons D."/>
            <person name="Wilczek-Boney K."/>
            <person name="Hale W."/>
            <person name="Jakkamsetti A."/>
            <person name="Pham P."/>
            <person name="Ruth R."/>
            <person name="San Lucas F."/>
            <person name="Warren J."/>
            <person name="Zhang J."/>
            <person name="Zhao Z."/>
            <person name="Zhou C."/>
            <person name="Zhu D."/>
            <person name="Lee S."/>
            <person name="Bess C."/>
            <person name="Blankenburg K."/>
            <person name="Forbes L."/>
            <person name="Fu Q."/>
            <person name="Gubbala S."/>
            <person name="Hirani K."/>
            <person name="Jayaseelan J.C."/>
            <person name="Lara F."/>
            <person name="Munidasa M."/>
            <person name="Palculict T."/>
            <person name="Patil S."/>
            <person name="Pu L.-L."/>
            <person name="Saada N."/>
            <person name="Tang L."/>
            <person name="Weissenberger G."/>
            <person name="Zhu Y."/>
            <person name="Hemphill L."/>
            <person name="Shang Y."/>
            <person name="Youmans B."/>
            <person name="Ayvaz T."/>
            <person name="Ross M."/>
            <person name="Santibanez J."/>
            <person name="Aqrawi P."/>
            <person name="Gross S."/>
            <person name="Joshi V."/>
            <person name="Fowler G."/>
            <person name="Nazareth L."/>
            <person name="Reid J."/>
            <person name="Worley K."/>
            <person name="Petrosino J."/>
            <person name="Highlander S."/>
            <person name="Gibbs R."/>
        </authorList>
    </citation>
    <scope>NUCLEOTIDE SEQUENCE [LARGE SCALE GENOMIC DNA]</scope>
    <source>
        <strain evidence="23 24">ATCC 33926</strain>
    </source>
</reference>
<dbReference type="InterPro" id="IPR045865">
    <property type="entry name" value="ACT-like_dom_sf"/>
</dbReference>
<dbReference type="AlphaFoldDB" id="A0AA36UKR4"/>
<evidence type="ECO:0000256" key="15">
    <source>
        <dbReference type="ARBA" id="ARBA00023268"/>
    </source>
</evidence>
<dbReference type="GO" id="GO:0004106">
    <property type="term" value="F:chorismate mutase activity"/>
    <property type="evidence" value="ECO:0007669"/>
    <property type="project" value="UniProtKB-EC"/>
</dbReference>
<comment type="catalytic activity">
    <reaction evidence="1">
        <text>chorismate = prephenate</text>
        <dbReference type="Rhea" id="RHEA:13897"/>
        <dbReference type="ChEBI" id="CHEBI:29748"/>
        <dbReference type="ChEBI" id="CHEBI:29934"/>
        <dbReference type="EC" id="5.4.99.5"/>
    </reaction>
</comment>
<dbReference type="Proteomes" id="UP000004982">
    <property type="component" value="Unassembled WGS sequence"/>
</dbReference>
<proteinExistence type="predicted"/>
<dbReference type="EC" id="4.2.1.51" evidence="7"/>
<dbReference type="SUPFAM" id="SSF48600">
    <property type="entry name" value="Chorismate mutase II"/>
    <property type="match status" value="1"/>
</dbReference>
<dbReference type="InterPro" id="IPR002912">
    <property type="entry name" value="ACT_dom"/>
</dbReference>
<dbReference type="InterPro" id="IPR008242">
    <property type="entry name" value="Chor_mutase/pphenate_deHydtase"/>
</dbReference>
<dbReference type="Gene3D" id="3.30.70.260">
    <property type="match status" value="1"/>
</dbReference>
<dbReference type="SUPFAM" id="SSF53850">
    <property type="entry name" value="Periplasmic binding protein-like II"/>
    <property type="match status" value="1"/>
</dbReference>
<gene>
    <name evidence="23" type="primary">pheA</name>
    <name evidence="23" type="ORF">HMPREF9418_0779</name>
</gene>
<sequence length="370" mass="40310">MNHKGLVDMSLSIDEQLLPHRNAIDEIDAEILRLLNERAGHAHAIGELKGTGAVYRPEREVAVLRRIQSLNKGPLPDESIARLFREVMSECLAVERPLTIAYLGPQGTFTQQAAIKHFGHAAHTAAFQTIDQCFRQVETRQADYLVAPVENSTEGSVGRTLDLLAVTALKACGEVIVRIHHNLLRKGTHELGGITKVIAHAQALAQCNDWLGRNLPNAERIAVSSNGEAARLVAESDDPSIAAIAGRTAADIYHLNYVAECIEDEPNNTTRFLVMGHQDTGSSGKDKTSLAVSAPNRAGAVAALLQPFTESGISMTKFESRPSKSALWEYLFFIDIEGHQNDEKVQNALRLLSERASFVKVIGSYPAAVL</sequence>
<evidence type="ECO:0000256" key="9">
    <source>
        <dbReference type="ARBA" id="ARBA00022490"/>
    </source>
</evidence>
<evidence type="ECO:0000256" key="3">
    <source>
        <dbReference type="ARBA" id="ARBA00004496"/>
    </source>
</evidence>
<dbReference type="PROSITE" id="PS00858">
    <property type="entry name" value="PREPHENATE_DEHYDR_2"/>
    <property type="match status" value="1"/>
</dbReference>
<evidence type="ECO:0000256" key="12">
    <source>
        <dbReference type="ARBA" id="ARBA00023222"/>
    </source>
</evidence>
<dbReference type="Gene3D" id="3.40.190.10">
    <property type="entry name" value="Periplasmic binding protein-like II"/>
    <property type="match status" value="2"/>
</dbReference>
<keyword evidence="13 23" id="KW-0413">Isomerase</keyword>
<dbReference type="GO" id="GO:0005737">
    <property type="term" value="C:cytoplasm"/>
    <property type="evidence" value="ECO:0007669"/>
    <property type="project" value="UniProtKB-SubCell"/>
</dbReference>
<evidence type="ECO:0000256" key="5">
    <source>
        <dbReference type="ARBA" id="ARBA00004817"/>
    </source>
</evidence>
<evidence type="ECO:0000256" key="8">
    <source>
        <dbReference type="ARBA" id="ARBA00014401"/>
    </source>
</evidence>
<dbReference type="CDD" id="cd13630">
    <property type="entry name" value="PBP2_PDT_1"/>
    <property type="match status" value="1"/>
</dbReference>
<dbReference type="EC" id="5.4.99.5" evidence="6"/>
<keyword evidence="14 23" id="KW-0456">Lyase</keyword>
<dbReference type="GO" id="GO:0004664">
    <property type="term" value="F:prephenate dehydratase activity"/>
    <property type="evidence" value="ECO:0007669"/>
    <property type="project" value="UniProtKB-EC"/>
</dbReference>
<dbReference type="SMART" id="SM00830">
    <property type="entry name" value="CM_2"/>
    <property type="match status" value="1"/>
</dbReference>
<dbReference type="FunFam" id="3.40.190.10:FF:000029">
    <property type="entry name" value="Chorismate mutase/Prephenate dehydratase"/>
    <property type="match status" value="1"/>
</dbReference>
<dbReference type="NCBIfam" id="TIGR01807">
    <property type="entry name" value="CM_P2"/>
    <property type="match status" value="1"/>
</dbReference>
<evidence type="ECO:0000259" key="21">
    <source>
        <dbReference type="PROSITE" id="PS51171"/>
    </source>
</evidence>
<organism evidence="23 24">
    <name type="scientific">Neisseria macacae ATCC 33926</name>
    <dbReference type="NCBI Taxonomy" id="997348"/>
    <lineage>
        <taxon>Bacteria</taxon>
        <taxon>Pseudomonadati</taxon>
        <taxon>Pseudomonadota</taxon>
        <taxon>Betaproteobacteria</taxon>
        <taxon>Neisseriales</taxon>
        <taxon>Neisseriaceae</taxon>
        <taxon>Neisseria</taxon>
    </lineage>
</organism>
<dbReference type="SUPFAM" id="SSF55021">
    <property type="entry name" value="ACT-like"/>
    <property type="match status" value="1"/>
</dbReference>
<dbReference type="PROSITE" id="PS51671">
    <property type="entry name" value="ACT"/>
    <property type="match status" value="1"/>
</dbReference>
<evidence type="ECO:0000256" key="16">
    <source>
        <dbReference type="ARBA" id="ARBA00031175"/>
    </source>
</evidence>
<comment type="catalytic activity">
    <reaction evidence="18">
        <text>prephenate + H(+) = 3-phenylpyruvate + CO2 + H2O</text>
        <dbReference type="Rhea" id="RHEA:21648"/>
        <dbReference type="ChEBI" id="CHEBI:15377"/>
        <dbReference type="ChEBI" id="CHEBI:15378"/>
        <dbReference type="ChEBI" id="CHEBI:16526"/>
        <dbReference type="ChEBI" id="CHEBI:18005"/>
        <dbReference type="ChEBI" id="CHEBI:29934"/>
        <dbReference type="EC" id="4.2.1.51"/>
    </reaction>
</comment>
<name>A0AA36UKR4_9NEIS</name>
<protein>
    <recommendedName>
        <fullName evidence="8">Bifunctional chorismate mutase/prephenate dehydratase</fullName>
        <ecNumber evidence="7">4.2.1.51</ecNumber>
        <ecNumber evidence="6">5.4.99.5</ecNumber>
    </recommendedName>
    <alternativeName>
        <fullName evidence="17">Chorismate mutase-prephenate dehydratase</fullName>
    </alternativeName>
    <alternativeName>
        <fullName evidence="16">p-protein</fullName>
    </alternativeName>
</protein>
<dbReference type="InterPro" id="IPR002701">
    <property type="entry name" value="CM_II_prokaryot"/>
</dbReference>
<comment type="pathway">
    <text evidence="4">Amino-acid biosynthesis; L-phenylalanine biosynthesis; phenylpyruvate from prephenate: step 1/1.</text>
</comment>
<keyword evidence="10" id="KW-0028">Amino-acid biosynthesis</keyword>
<evidence type="ECO:0000256" key="17">
    <source>
        <dbReference type="ARBA" id="ARBA00031520"/>
    </source>
</evidence>
<dbReference type="CDD" id="cd04905">
    <property type="entry name" value="ACT_CM-PDT"/>
    <property type="match status" value="1"/>
</dbReference>
<feature type="domain" description="Chorismate mutase" evidence="20">
    <location>
        <begin position="11"/>
        <end position="99"/>
    </location>
</feature>
<evidence type="ECO:0000256" key="19">
    <source>
        <dbReference type="PIRSR" id="PIRSR001500-2"/>
    </source>
</evidence>
<evidence type="ECO:0000256" key="14">
    <source>
        <dbReference type="ARBA" id="ARBA00023239"/>
    </source>
</evidence>
<evidence type="ECO:0000256" key="11">
    <source>
        <dbReference type="ARBA" id="ARBA00023141"/>
    </source>
</evidence>
<dbReference type="FunFam" id="1.20.59.10:FF:000004">
    <property type="entry name" value="Prephenate dehydratase"/>
    <property type="match status" value="1"/>
</dbReference>
<keyword evidence="15" id="KW-0511">Multifunctional enzyme</keyword>
<dbReference type="InterPro" id="IPR018528">
    <property type="entry name" value="Preph_deHydtase_CS"/>
</dbReference>
<keyword evidence="9" id="KW-0963">Cytoplasm</keyword>
<accession>A0AA36UKR4</accession>
<dbReference type="InterPro" id="IPR001086">
    <property type="entry name" value="Preph_deHydtase"/>
</dbReference>
<comment type="subcellular location">
    <subcellularLocation>
        <location evidence="3">Cytoplasm</location>
    </subcellularLocation>
</comment>
<comment type="function">
    <text evidence="2">Catalyzes the Claisen rearrangement of chorismate to prephenate and the decarboxylation/dehydration of prephenate to phenylpyruvate.</text>
</comment>
<dbReference type="PANTHER" id="PTHR21022">
    <property type="entry name" value="PREPHENATE DEHYDRATASE P PROTEIN"/>
    <property type="match status" value="1"/>
</dbReference>
<dbReference type="PROSITE" id="PS51168">
    <property type="entry name" value="CHORISMATE_MUT_2"/>
    <property type="match status" value="1"/>
</dbReference>
<dbReference type="PIRSF" id="PIRSF001500">
    <property type="entry name" value="Chor_mut_pdt_Ppr"/>
    <property type="match status" value="1"/>
</dbReference>
<evidence type="ECO:0000256" key="13">
    <source>
        <dbReference type="ARBA" id="ARBA00023235"/>
    </source>
</evidence>
<evidence type="ECO:0000313" key="23">
    <source>
        <dbReference type="EMBL" id="EGQ77654.1"/>
    </source>
</evidence>
<keyword evidence="11" id="KW-0057">Aromatic amino acid biosynthesis</keyword>
<feature type="domain" description="Prephenate dehydratase" evidence="21">
    <location>
        <begin position="99"/>
        <end position="277"/>
    </location>
</feature>
<dbReference type="PROSITE" id="PS51171">
    <property type="entry name" value="PREPHENATE_DEHYDR_3"/>
    <property type="match status" value="1"/>
</dbReference>
<dbReference type="InterPro" id="IPR036979">
    <property type="entry name" value="CM_dom_sf"/>
</dbReference>
<evidence type="ECO:0000256" key="7">
    <source>
        <dbReference type="ARBA" id="ARBA00013147"/>
    </source>
</evidence>
<dbReference type="GO" id="GO:0009094">
    <property type="term" value="P:L-phenylalanine biosynthetic process"/>
    <property type="evidence" value="ECO:0007669"/>
    <property type="project" value="UniProtKB-KW"/>
</dbReference>